<evidence type="ECO:0000313" key="2">
    <source>
        <dbReference type="Proteomes" id="UP001432027"/>
    </source>
</evidence>
<organism evidence="1 2">
    <name type="scientific">Pristionchus entomophagus</name>
    <dbReference type="NCBI Taxonomy" id="358040"/>
    <lineage>
        <taxon>Eukaryota</taxon>
        <taxon>Metazoa</taxon>
        <taxon>Ecdysozoa</taxon>
        <taxon>Nematoda</taxon>
        <taxon>Chromadorea</taxon>
        <taxon>Rhabditida</taxon>
        <taxon>Rhabditina</taxon>
        <taxon>Diplogasteromorpha</taxon>
        <taxon>Diplogasteroidea</taxon>
        <taxon>Neodiplogasteridae</taxon>
        <taxon>Pristionchus</taxon>
    </lineage>
</organism>
<reference evidence="1" key="1">
    <citation type="submission" date="2023-10" db="EMBL/GenBank/DDBJ databases">
        <title>Genome assembly of Pristionchus species.</title>
        <authorList>
            <person name="Yoshida K."/>
            <person name="Sommer R.J."/>
        </authorList>
    </citation>
    <scope>NUCLEOTIDE SEQUENCE</scope>
    <source>
        <strain evidence="1">RS0144</strain>
    </source>
</reference>
<protein>
    <submittedName>
        <fullName evidence="1">Uncharacterized protein</fullName>
    </submittedName>
</protein>
<accession>A0AAV5SXC4</accession>
<dbReference type="AlphaFoldDB" id="A0AAV5SXC4"/>
<comment type="caution">
    <text evidence="1">The sequence shown here is derived from an EMBL/GenBank/DDBJ whole genome shotgun (WGS) entry which is preliminary data.</text>
</comment>
<keyword evidence="2" id="KW-1185">Reference proteome</keyword>
<proteinExistence type="predicted"/>
<name>A0AAV5SXC4_9BILA</name>
<gene>
    <name evidence="1" type="ORF">PENTCL1PPCAC_9192</name>
</gene>
<sequence>GHVMSCRRCRFDLIDGILKRANLEVIPTIKSEPNIDSDKAESIVPASLFSQETQSYVQIDPLRFYSDSSSISFTPVLDRIRCGYNVMIRIR</sequence>
<dbReference type="Proteomes" id="UP001432027">
    <property type="component" value="Unassembled WGS sequence"/>
</dbReference>
<dbReference type="EMBL" id="BTSX01000002">
    <property type="protein sequence ID" value="GMS87017.1"/>
    <property type="molecule type" value="Genomic_DNA"/>
</dbReference>
<evidence type="ECO:0000313" key="1">
    <source>
        <dbReference type="EMBL" id="GMS87017.1"/>
    </source>
</evidence>
<feature type="non-terminal residue" evidence="1">
    <location>
        <position position="1"/>
    </location>
</feature>